<dbReference type="PANTHER" id="PTHR37171:SF1">
    <property type="entry name" value="SERINE_THREONINE-PROTEIN KINASE YRZF-RELATED"/>
    <property type="match status" value="1"/>
</dbReference>
<dbReference type="HOGENOM" id="CLU_054599_1_0_1"/>
<dbReference type="AlphaFoldDB" id="D8PLP1"/>
<dbReference type="VEuPathDB" id="FungiDB:SCHCODRAFT_048094"/>
<dbReference type="RefSeq" id="XP_003037658.1">
    <property type="nucleotide sequence ID" value="XM_003037612.1"/>
</dbReference>
<dbReference type="GeneID" id="9597722"/>
<sequence>MFAAGEQVTLATDNGQRLVFTIERPFTPFTKSVAVLARCAELSSTPVVVKIFDPRFLDERLPMKYRRARPWSLEAERAALDIHAYDENEVWEEEPAEDDVEGQAARAALFEAHFRRLSTECFASERDAYARLQGLQGDTLPRLLAIGQVDPPDERAFRPPALVLEYVEGTIFDDTPLEAFTPDVCTKLVHTADSFATLGVSHNDVNVNNVLIGPGRVVFIDFGCAALRRPDQYDESWSHNVRYGSDGRRMRIYLREKGVTDMDELLQISGSCTVSRRREDIAK</sequence>
<evidence type="ECO:0000313" key="2">
    <source>
        <dbReference type="Proteomes" id="UP000007431"/>
    </source>
</evidence>
<keyword evidence="2" id="KW-1185">Reference proteome</keyword>
<dbReference type="InterPro" id="IPR052396">
    <property type="entry name" value="Meiotic_Drive_Suppr_Kinase"/>
</dbReference>
<gene>
    <name evidence="1" type="ORF">SCHCODRAFT_48094</name>
</gene>
<dbReference type="EMBL" id="GL377302">
    <property type="protein sequence ID" value="EFJ02756.1"/>
    <property type="molecule type" value="Genomic_DNA"/>
</dbReference>
<dbReference type="InterPro" id="IPR011009">
    <property type="entry name" value="Kinase-like_dom_sf"/>
</dbReference>
<dbReference type="InParanoid" id="D8PLP1"/>
<organism evidence="2">
    <name type="scientific">Schizophyllum commune (strain H4-8 / FGSC 9210)</name>
    <name type="common">Split gill fungus</name>
    <dbReference type="NCBI Taxonomy" id="578458"/>
    <lineage>
        <taxon>Eukaryota</taxon>
        <taxon>Fungi</taxon>
        <taxon>Dikarya</taxon>
        <taxon>Basidiomycota</taxon>
        <taxon>Agaricomycotina</taxon>
        <taxon>Agaricomycetes</taxon>
        <taxon>Agaricomycetidae</taxon>
        <taxon>Agaricales</taxon>
        <taxon>Schizophyllaceae</taxon>
        <taxon>Schizophyllum</taxon>
    </lineage>
</organism>
<protein>
    <recommendedName>
        <fullName evidence="3">Protein kinase domain-containing protein</fullName>
    </recommendedName>
</protein>
<dbReference type="eggNOG" id="ENOG502T07R">
    <property type="taxonomic scope" value="Eukaryota"/>
</dbReference>
<evidence type="ECO:0000313" key="1">
    <source>
        <dbReference type="EMBL" id="EFJ02756.1"/>
    </source>
</evidence>
<reference evidence="1 2" key="1">
    <citation type="journal article" date="2010" name="Nat. Biotechnol.">
        <title>Genome sequence of the model mushroom Schizophyllum commune.</title>
        <authorList>
            <person name="Ohm R.A."/>
            <person name="de Jong J.F."/>
            <person name="Lugones L.G."/>
            <person name="Aerts A."/>
            <person name="Kothe E."/>
            <person name="Stajich J.E."/>
            <person name="de Vries R.P."/>
            <person name="Record E."/>
            <person name="Levasseur A."/>
            <person name="Baker S.E."/>
            <person name="Bartholomew K.A."/>
            <person name="Coutinho P.M."/>
            <person name="Erdmann S."/>
            <person name="Fowler T.J."/>
            <person name="Gathman A.C."/>
            <person name="Lombard V."/>
            <person name="Henrissat B."/>
            <person name="Knabe N."/>
            <person name="Kuees U."/>
            <person name="Lilly W.W."/>
            <person name="Lindquist E."/>
            <person name="Lucas S."/>
            <person name="Magnuson J.K."/>
            <person name="Piumi F."/>
            <person name="Raudaskoski M."/>
            <person name="Salamov A."/>
            <person name="Schmutz J."/>
            <person name="Schwarze F.W.M.R."/>
            <person name="vanKuyk P.A."/>
            <person name="Horton J.S."/>
            <person name="Grigoriev I.V."/>
            <person name="Woesten H.A.B."/>
        </authorList>
    </citation>
    <scope>NUCLEOTIDE SEQUENCE [LARGE SCALE GENOMIC DNA]</scope>
    <source>
        <strain evidence="2">H4-8 / FGSC 9210</strain>
    </source>
</reference>
<accession>D8PLP1</accession>
<name>D8PLP1_SCHCM</name>
<dbReference type="OrthoDB" id="3269050at2759"/>
<evidence type="ECO:0008006" key="3">
    <source>
        <dbReference type="Google" id="ProtNLM"/>
    </source>
</evidence>
<dbReference type="SUPFAM" id="SSF56112">
    <property type="entry name" value="Protein kinase-like (PK-like)"/>
    <property type="match status" value="1"/>
</dbReference>
<dbReference type="OMA" id="DATWIRK"/>
<dbReference type="Proteomes" id="UP000007431">
    <property type="component" value="Unassembled WGS sequence"/>
</dbReference>
<proteinExistence type="predicted"/>
<dbReference type="KEGG" id="scm:SCHCO_048094"/>
<dbReference type="PANTHER" id="PTHR37171">
    <property type="entry name" value="SERINE/THREONINE-PROTEIN KINASE YRZF-RELATED"/>
    <property type="match status" value="1"/>
</dbReference>